<evidence type="ECO:0000256" key="2">
    <source>
        <dbReference type="ARBA" id="ARBA00022741"/>
    </source>
</evidence>
<keyword evidence="3" id="KW-0067">ATP-binding</keyword>
<reference evidence="5" key="1">
    <citation type="submission" date="2018-06" db="EMBL/GenBank/DDBJ databases">
        <authorList>
            <person name="Zhirakovskaya E."/>
        </authorList>
    </citation>
    <scope>NUCLEOTIDE SEQUENCE</scope>
</reference>
<evidence type="ECO:0000313" key="5">
    <source>
        <dbReference type="EMBL" id="VAW28585.1"/>
    </source>
</evidence>
<dbReference type="CDD" id="cd03214">
    <property type="entry name" value="ABC_Iron-Siderophores_B12_Hemin"/>
    <property type="match status" value="1"/>
</dbReference>
<evidence type="ECO:0000256" key="3">
    <source>
        <dbReference type="ARBA" id="ARBA00022840"/>
    </source>
</evidence>
<evidence type="ECO:0000259" key="4">
    <source>
        <dbReference type="PROSITE" id="PS50893"/>
    </source>
</evidence>
<sequence length="341" mass="38271">MEMTLKIENLTTGYRSGKKGGVVLQQGINTTLKTGQLVCVLGPNGAGKSTLLKTLAGFLHPLSGEIYFGDDSLKALDLKKLSRLVSVVLTDRFSDLYLTAFDVVRMGRFPYASFFGRMGAGDLSLINQTMDKLGVASLKEKLFYNLSDGERQKVLIARALVQDTPFLFLDEPVAFIDSPGRIEIMELLSELAHRQEKAILMTTHDMETGLRYADTLWLMHREKPLLAGIPEDMVLQGNVGEYFQRSGLRFDREKGLFRADRKGHTTLGKVFVKLENQESNWLAKALERNDFVVEETDGIPEKGIFACYESGSFQLYRDAKPVEEFQRIADVLEKLRSNPEG</sequence>
<proteinExistence type="predicted"/>
<dbReference type="PANTHER" id="PTHR42734">
    <property type="entry name" value="METAL TRANSPORT SYSTEM ATP-BINDING PROTEIN TM_0124-RELATED"/>
    <property type="match status" value="1"/>
</dbReference>
<dbReference type="GO" id="GO:0016887">
    <property type="term" value="F:ATP hydrolysis activity"/>
    <property type="evidence" value="ECO:0007669"/>
    <property type="project" value="InterPro"/>
</dbReference>
<dbReference type="InterPro" id="IPR050153">
    <property type="entry name" value="Metal_Ion_Import_ABC"/>
</dbReference>
<dbReference type="EMBL" id="UOET01000260">
    <property type="protein sequence ID" value="VAW28585.1"/>
    <property type="molecule type" value="Genomic_DNA"/>
</dbReference>
<dbReference type="PANTHER" id="PTHR42734:SF21">
    <property type="entry name" value="IRON ABC TRANSPORTER, ATP-BINDING PROTEIN"/>
    <property type="match status" value="1"/>
</dbReference>
<organism evidence="5">
    <name type="scientific">hydrothermal vent metagenome</name>
    <dbReference type="NCBI Taxonomy" id="652676"/>
    <lineage>
        <taxon>unclassified sequences</taxon>
        <taxon>metagenomes</taxon>
        <taxon>ecological metagenomes</taxon>
    </lineage>
</organism>
<dbReference type="Pfam" id="PF00005">
    <property type="entry name" value="ABC_tran"/>
    <property type="match status" value="1"/>
</dbReference>
<keyword evidence="2" id="KW-0547">Nucleotide-binding</keyword>
<dbReference type="Gene3D" id="3.40.50.300">
    <property type="entry name" value="P-loop containing nucleotide triphosphate hydrolases"/>
    <property type="match status" value="1"/>
</dbReference>
<dbReference type="SMART" id="SM00382">
    <property type="entry name" value="AAA"/>
    <property type="match status" value="1"/>
</dbReference>
<feature type="domain" description="ABC transporter" evidence="4">
    <location>
        <begin position="5"/>
        <end position="246"/>
    </location>
</feature>
<gene>
    <name evidence="5" type="ORF">MNBD_BACTEROID07-1764</name>
</gene>
<dbReference type="InterPro" id="IPR003439">
    <property type="entry name" value="ABC_transporter-like_ATP-bd"/>
</dbReference>
<dbReference type="InterPro" id="IPR003593">
    <property type="entry name" value="AAA+_ATPase"/>
</dbReference>
<keyword evidence="1" id="KW-0813">Transport</keyword>
<accession>A0A3B0UC98</accession>
<dbReference type="PROSITE" id="PS50893">
    <property type="entry name" value="ABC_TRANSPORTER_2"/>
    <property type="match status" value="1"/>
</dbReference>
<protein>
    <recommendedName>
        <fullName evidence="4">ABC transporter domain-containing protein</fullName>
    </recommendedName>
</protein>
<dbReference type="GO" id="GO:0005524">
    <property type="term" value="F:ATP binding"/>
    <property type="evidence" value="ECO:0007669"/>
    <property type="project" value="UniProtKB-KW"/>
</dbReference>
<dbReference type="AlphaFoldDB" id="A0A3B0UC98"/>
<name>A0A3B0UC98_9ZZZZ</name>
<dbReference type="SUPFAM" id="SSF52540">
    <property type="entry name" value="P-loop containing nucleoside triphosphate hydrolases"/>
    <property type="match status" value="1"/>
</dbReference>
<dbReference type="InterPro" id="IPR027417">
    <property type="entry name" value="P-loop_NTPase"/>
</dbReference>
<evidence type="ECO:0000256" key="1">
    <source>
        <dbReference type="ARBA" id="ARBA00022448"/>
    </source>
</evidence>